<dbReference type="EMBL" id="BAAAZP010000055">
    <property type="protein sequence ID" value="GAA3664225.1"/>
    <property type="molecule type" value="Genomic_DNA"/>
</dbReference>
<keyword evidence="3" id="KW-1185">Reference proteome</keyword>
<comment type="caution">
    <text evidence="2">The sequence shown here is derived from an EMBL/GenBank/DDBJ whole genome shotgun (WGS) entry which is preliminary data.</text>
</comment>
<accession>A0ABP7BLB6</accession>
<evidence type="ECO:0000313" key="3">
    <source>
        <dbReference type="Proteomes" id="UP001500902"/>
    </source>
</evidence>
<sequence length="95" mass="10662">MGTATQQDQELKDTPEDEVEGRPQHRQQDARDLIMLEPRTPRPTSTAEFPHPTGIRRHEEAQPAQDLAGQRNGPELLELRCEPQSSGVFSIGFTT</sequence>
<gene>
    <name evidence="2" type="ORF">GCM10022224_030310</name>
</gene>
<name>A0ABP7BLB6_9ACTN</name>
<organism evidence="2 3">
    <name type="scientific">Nonomuraea antimicrobica</name>
    <dbReference type="NCBI Taxonomy" id="561173"/>
    <lineage>
        <taxon>Bacteria</taxon>
        <taxon>Bacillati</taxon>
        <taxon>Actinomycetota</taxon>
        <taxon>Actinomycetes</taxon>
        <taxon>Streptosporangiales</taxon>
        <taxon>Streptosporangiaceae</taxon>
        <taxon>Nonomuraea</taxon>
    </lineage>
</organism>
<protein>
    <submittedName>
        <fullName evidence="2">Uncharacterized protein</fullName>
    </submittedName>
</protein>
<evidence type="ECO:0000256" key="1">
    <source>
        <dbReference type="SAM" id="MobiDB-lite"/>
    </source>
</evidence>
<feature type="region of interest" description="Disordered" evidence="1">
    <location>
        <begin position="1"/>
        <end position="75"/>
    </location>
</feature>
<feature type="compositionally biased region" description="Basic and acidic residues" evidence="1">
    <location>
        <begin position="9"/>
        <end position="34"/>
    </location>
</feature>
<dbReference type="Proteomes" id="UP001500902">
    <property type="component" value="Unassembled WGS sequence"/>
</dbReference>
<proteinExistence type="predicted"/>
<evidence type="ECO:0000313" key="2">
    <source>
        <dbReference type="EMBL" id="GAA3664225.1"/>
    </source>
</evidence>
<reference evidence="3" key="1">
    <citation type="journal article" date="2019" name="Int. J. Syst. Evol. Microbiol.">
        <title>The Global Catalogue of Microorganisms (GCM) 10K type strain sequencing project: providing services to taxonomists for standard genome sequencing and annotation.</title>
        <authorList>
            <consortium name="The Broad Institute Genomics Platform"/>
            <consortium name="The Broad Institute Genome Sequencing Center for Infectious Disease"/>
            <person name="Wu L."/>
            <person name="Ma J."/>
        </authorList>
    </citation>
    <scope>NUCLEOTIDE SEQUENCE [LARGE SCALE GENOMIC DNA]</scope>
    <source>
        <strain evidence="3">JCM 16904</strain>
    </source>
</reference>